<feature type="transmembrane region" description="Helical" evidence="2">
    <location>
        <begin position="290"/>
        <end position="313"/>
    </location>
</feature>
<reference evidence="3 4" key="1">
    <citation type="submission" date="2024-02" db="EMBL/GenBank/DDBJ databases">
        <title>High-quality chromosome-scale genome assembly of Pensacola bahiagrass (Paspalum notatum Flugge var. saurae).</title>
        <authorList>
            <person name="Vega J.M."/>
            <person name="Podio M."/>
            <person name="Orjuela J."/>
            <person name="Siena L.A."/>
            <person name="Pessino S.C."/>
            <person name="Combes M.C."/>
            <person name="Mariac C."/>
            <person name="Albertini E."/>
            <person name="Pupilli F."/>
            <person name="Ortiz J.P.A."/>
            <person name="Leblanc O."/>
        </authorList>
    </citation>
    <scope>NUCLEOTIDE SEQUENCE [LARGE SCALE GENOMIC DNA]</scope>
    <source>
        <strain evidence="3">R1</strain>
        <tissue evidence="3">Leaf</tissue>
    </source>
</reference>
<dbReference type="EMBL" id="CP144754">
    <property type="protein sequence ID" value="WVZ96045.1"/>
    <property type="molecule type" value="Genomic_DNA"/>
</dbReference>
<organism evidence="3 4">
    <name type="scientific">Paspalum notatum var. saurae</name>
    <dbReference type="NCBI Taxonomy" id="547442"/>
    <lineage>
        <taxon>Eukaryota</taxon>
        <taxon>Viridiplantae</taxon>
        <taxon>Streptophyta</taxon>
        <taxon>Embryophyta</taxon>
        <taxon>Tracheophyta</taxon>
        <taxon>Spermatophyta</taxon>
        <taxon>Magnoliopsida</taxon>
        <taxon>Liliopsida</taxon>
        <taxon>Poales</taxon>
        <taxon>Poaceae</taxon>
        <taxon>PACMAD clade</taxon>
        <taxon>Panicoideae</taxon>
        <taxon>Andropogonodae</taxon>
        <taxon>Paspaleae</taxon>
        <taxon>Paspalinae</taxon>
        <taxon>Paspalum</taxon>
    </lineage>
</organism>
<keyword evidence="2" id="KW-0472">Membrane</keyword>
<accession>A0AAQ3UPP1</accession>
<feature type="region of interest" description="Disordered" evidence="1">
    <location>
        <begin position="93"/>
        <end position="122"/>
    </location>
</feature>
<protein>
    <submittedName>
        <fullName evidence="3">Uncharacterized protein</fullName>
    </submittedName>
</protein>
<evidence type="ECO:0000313" key="4">
    <source>
        <dbReference type="Proteomes" id="UP001341281"/>
    </source>
</evidence>
<keyword evidence="4" id="KW-1185">Reference proteome</keyword>
<feature type="region of interest" description="Disordered" evidence="1">
    <location>
        <begin position="55"/>
        <end position="76"/>
    </location>
</feature>
<feature type="non-terminal residue" evidence="3">
    <location>
        <position position="324"/>
    </location>
</feature>
<proteinExistence type="predicted"/>
<sequence>TGTIALSSQATSQTTVQLGPLRSKAHLIRSLVANSPLQDTAGPGAVKRALPVPAAAPPSALRGSDGTARSPGPGRETAMYAANELRWRCRRGGAARSPPVARHSSRRPLSSVRTTARGPPMRCSAQCRQAHLTWPPRSLSRVSTEATVWVCVCGGDRAAGVWLVGFNRISDKHTRRQHAVLLVLMGRSFEDPLSSGPDEPLKLWARSNIEADLHDVTLNNKQVELWELIFVESKLVFVISLVQENQTTRGSGVGISSRVDSIVVVGGGGIGGGNSSTSVSGGIGRDAVDVIAVIFAAIAVVYLVIVAVQLKLLQSWKFLDSKKV</sequence>
<keyword evidence="2" id="KW-1133">Transmembrane helix</keyword>
<keyword evidence="2" id="KW-0812">Transmembrane</keyword>
<name>A0AAQ3UPP1_PASNO</name>
<gene>
    <name evidence="3" type="ORF">U9M48_041730</name>
</gene>
<dbReference type="AlphaFoldDB" id="A0AAQ3UPP1"/>
<evidence type="ECO:0000256" key="1">
    <source>
        <dbReference type="SAM" id="MobiDB-lite"/>
    </source>
</evidence>
<evidence type="ECO:0000313" key="3">
    <source>
        <dbReference type="EMBL" id="WVZ96045.1"/>
    </source>
</evidence>
<evidence type="ECO:0000256" key="2">
    <source>
        <dbReference type="SAM" id="Phobius"/>
    </source>
</evidence>
<dbReference type="Proteomes" id="UP001341281">
    <property type="component" value="Chromosome 10"/>
</dbReference>